<dbReference type="InterPro" id="IPR004089">
    <property type="entry name" value="MCPsignal_dom"/>
</dbReference>
<evidence type="ECO:0000313" key="6">
    <source>
        <dbReference type="Proteomes" id="UP000316330"/>
    </source>
</evidence>
<name>A0A559JTG7_9BACL</name>
<dbReference type="InterPro" id="IPR029151">
    <property type="entry name" value="Sensor-like_sf"/>
</dbReference>
<dbReference type="SMART" id="SM00283">
    <property type="entry name" value="MA"/>
    <property type="match status" value="1"/>
</dbReference>
<dbReference type="PROSITE" id="PS50111">
    <property type="entry name" value="CHEMOTAXIS_TRANSDUC_2"/>
    <property type="match status" value="1"/>
</dbReference>
<feature type="domain" description="Methyl-accepting transducer" evidence="4">
    <location>
        <begin position="136"/>
        <end position="279"/>
    </location>
</feature>
<dbReference type="SUPFAM" id="SSF58104">
    <property type="entry name" value="Methyl-accepting chemotaxis protein (MCP) signaling domain"/>
    <property type="match status" value="1"/>
</dbReference>
<evidence type="ECO:0000313" key="5">
    <source>
        <dbReference type="EMBL" id="TVY03120.1"/>
    </source>
</evidence>
<keyword evidence="6" id="KW-1185">Reference proteome</keyword>
<comment type="caution">
    <text evidence="5">The sequence shown here is derived from an EMBL/GenBank/DDBJ whole genome shotgun (WGS) entry which is preliminary data.</text>
</comment>
<proteinExistence type="inferred from homology"/>
<dbReference type="Gene3D" id="1.10.287.950">
    <property type="entry name" value="Methyl-accepting chemotaxis protein"/>
    <property type="match status" value="1"/>
</dbReference>
<dbReference type="PANTHER" id="PTHR43531">
    <property type="entry name" value="PROTEIN ICFG"/>
    <property type="match status" value="1"/>
</dbReference>
<dbReference type="SUPFAM" id="SSF103190">
    <property type="entry name" value="Sensory domain-like"/>
    <property type="match status" value="1"/>
</dbReference>
<dbReference type="AlphaFoldDB" id="A0A559JTG7"/>
<dbReference type="PANTHER" id="PTHR43531:SF11">
    <property type="entry name" value="METHYL-ACCEPTING CHEMOTAXIS PROTEIN 3"/>
    <property type="match status" value="1"/>
</dbReference>
<comment type="similarity">
    <text evidence="2">Belongs to the methyl-accepting chemotaxis (MCP) protein family.</text>
</comment>
<accession>A0A559JTG7</accession>
<protein>
    <recommendedName>
        <fullName evidence="4">Methyl-accepting transducer domain-containing protein</fullName>
    </recommendedName>
</protein>
<evidence type="ECO:0000256" key="3">
    <source>
        <dbReference type="PROSITE-ProRule" id="PRU00284"/>
    </source>
</evidence>
<dbReference type="OrthoDB" id="9807021at2"/>
<dbReference type="EMBL" id="VNJJ01000002">
    <property type="protein sequence ID" value="TVY03120.1"/>
    <property type="molecule type" value="Genomic_DNA"/>
</dbReference>
<dbReference type="GO" id="GO:0005886">
    <property type="term" value="C:plasma membrane"/>
    <property type="evidence" value="ECO:0007669"/>
    <property type="project" value="TreeGrafter"/>
</dbReference>
<keyword evidence="1" id="KW-0145">Chemotaxis</keyword>
<dbReference type="RefSeq" id="WP_144698801.1">
    <property type="nucleotide sequence ID" value="NZ_VNJJ01000002.1"/>
</dbReference>
<sequence>MEATVRRSEVLESIFKAAPFFAQLCREEDIALAIADKEKLIFYSPDRSNPLDVKPGSLISKGQGIEVAMTTRQMVIKSIPKEMFGVPSRTIAIPVIDENDEVVGAIAFGVSLARQSKLSDLAELLVSANTQITASMSNLLETSKELREAQESMSKSADQTKKEVLETTKITDLVKRIASQSNILGLNAGIEATRAGNAGRAFQVVANEVRKLAGDSVNAVQQAEERIGRMKEKVETILSKTGTVDATVLRQSAAFKEIEETLTSLNDLSNRLLEASRYF</sequence>
<dbReference type="InterPro" id="IPR051310">
    <property type="entry name" value="MCP_chemotaxis"/>
</dbReference>
<evidence type="ECO:0000259" key="4">
    <source>
        <dbReference type="PROSITE" id="PS50111"/>
    </source>
</evidence>
<keyword evidence="3" id="KW-0807">Transducer</keyword>
<dbReference type="Proteomes" id="UP000316330">
    <property type="component" value="Unassembled WGS sequence"/>
</dbReference>
<evidence type="ECO:0000256" key="1">
    <source>
        <dbReference type="ARBA" id="ARBA00022500"/>
    </source>
</evidence>
<dbReference type="Pfam" id="PF00015">
    <property type="entry name" value="MCPsignal"/>
    <property type="match status" value="1"/>
</dbReference>
<gene>
    <name evidence="5" type="ORF">FPZ45_04355</name>
</gene>
<dbReference type="GO" id="GO:0006935">
    <property type="term" value="P:chemotaxis"/>
    <property type="evidence" value="ECO:0007669"/>
    <property type="project" value="UniProtKB-KW"/>
</dbReference>
<evidence type="ECO:0000256" key="2">
    <source>
        <dbReference type="ARBA" id="ARBA00029447"/>
    </source>
</evidence>
<organism evidence="5 6">
    <name type="scientific">Cohnella terricola</name>
    <dbReference type="NCBI Taxonomy" id="1289167"/>
    <lineage>
        <taxon>Bacteria</taxon>
        <taxon>Bacillati</taxon>
        <taxon>Bacillota</taxon>
        <taxon>Bacilli</taxon>
        <taxon>Bacillales</taxon>
        <taxon>Paenibacillaceae</taxon>
        <taxon>Cohnella</taxon>
    </lineage>
</organism>
<dbReference type="GO" id="GO:0004888">
    <property type="term" value="F:transmembrane signaling receptor activity"/>
    <property type="evidence" value="ECO:0007669"/>
    <property type="project" value="TreeGrafter"/>
</dbReference>
<reference evidence="5 6" key="1">
    <citation type="submission" date="2019-07" db="EMBL/GenBank/DDBJ databases">
        <authorList>
            <person name="Kim J."/>
        </authorList>
    </citation>
    <scope>NUCLEOTIDE SEQUENCE [LARGE SCALE GENOMIC DNA]</scope>
    <source>
        <strain evidence="5 6">G13</strain>
    </source>
</reference>
<dbReference type="GO" id="GO:0007165">
    <property type="term" value="P:signal transduction"/>
    <property type="evidence" value="ECO:0007669"/>
    <property type="project" value="UniProtKB-KW"/>
</dbReference>